<name>A0A382JSR5_9ZZZZ</name>
<dbReference type="AlphaFoldDB" id="A0A382JSR5"/>
<dbReference type="SUPFAM" id="SSF89957">
    <property type="entry name" value="MTH1187/YkoF-like"/>
    <property type="match status" value="1"/>
</dbReference>
<evidence type="ECO:0000259" key="1">
    <source>
        <dbReference type="Pfam" id="PF07615"/>
    </source>
</evidence>
<dbReference type="InterPro" id="IPR029756">
    <property type="entry name" value="MTH1187/YkoF-like"/>
</dbReference>
<evidence type="ECO:0000313" key="2">
    <source>
        <dbReference type="EMBL" id="SVC13641.1"/>
    </source>
</evidence>
<dbReference type="EMBL" id="UINC01075450">
    <property type="protein sequence ID" value="SVC13641.1"/>
    <property type="molecule type" value="Genomic_DNA"/>
</dbReference>
<organism evidence="2">
    <name type="scientific">marine metagenome</name>
    <dbReference type="NCBI Taxonomy" id="408172"/>
    <lineage>
        <taxon>unclassified sequences</taxon>
        <taxon>metagenomes</taxon>
        <taxon>ecological metagenomes</taxon>
    </lineage>
</organism>
<proteinExistence type="predicted"/>
<dbReference type="Gene3D" id="3.30.70.930">
    <property type="match status" value="1"/>
</dbReference>
<feature type="domain" description="Thiamin/hydroxymethyl pyrimidine-binding YkoF putative" evidence="1">
    <location>
        <begin position="5"/>
        <end position="66"/>
    </location>
</feature>
<sequence>MQITIDVSMYPLDQDYKPPIKDFIRQLRRCNGIELVTNQISTQVRGDFDAVTAALNACMKQTMQGDSKAVFVTKYINADLEIQRAPDIGDGSG</sequence>
<dbReference type="InterPro" id="IPR011522">
    <property type="entry name" value="Thiamin/HMP-bd_put_YkoF"/>
</dbReference>
<dbReference type="Pfam" id="PF07615">
    <property type="entry name" value="Ykof"/>
    <property type="match status" value="1"/>
</dbReference>
<reference evidence="2" key="1">
    <citation type="submission" date="2018-05" db="EMBL/GenBank/DDBJ databases">
        <authorList>
            <person name="Lanie J.A."/>
            <person name="Ng W.-L."/>
            <person name="Kazmierczak K.M."/>
            <person name="Andrzejewski T.M."/>
            <person name="Davidsen T.M."/>
            <person name="Wayne K.J."/>
            <person name="Tettelin H."/>
            <person name="Glass J.I."/>
            <person name="Rusch D."/>
            <person name="Podicherti R."/>
            <person name="Tsui H.-C.T."/>
            <person name="Winkler M.E."/>
        </authorList>
    </citation>
    <scope>NUCLEOTIDE SEQUENCE</scope>
</reference>
<protein>
    <recommendedName>
        <fullName evidence="1">Thiamin/hydroxymethyl pyrimidine-binding YkoF putative domain-containing protein</fullName>
    </recommendedName>
</protein>
<gene>
    <name evidence="2" type="ORF">METZ01_LOCUS266495</name>
</gene>
<accession>A0A382JSR5</accession>